<keyword evidence="2" id="KW-0560">Oxidoreductase</keyword>
<evidence type="ECO:0000313" key="2">
    <source>
        <dbReference type="EMBL" id="MCU6794844.1"/>
    </source>
</evidence>
<sequence>MRIHSIKLFTKQLEQLKRFYTYDLGLPLVESSNNTITVKVGHSELIFEQTDNAEESPFYHFAFDIPENKIDESIAWLNSVGVKLNLLPNLSNIAISKTWNATSIYFYDPAENIVELIARHSLDNAILTPFTGKELLNISEIGLVVNDVNSIKDLLSTNYLITGYKDSKEEFAAVGDEDGLFILSAYRRVWLGSEKKADIFKTEITVEGAQEGDFSIGQYPYHVSLVNSSLSEG</sequence>
<keyword evidence="2" id="KW-0223">Dioxygenase</keyword>
<dbReference type="EMBL" id="JAOQIO010000085">
    <property type="protein sequence ID" value="MCU6794844.1"/>
    <property type="molecule type" value="Genomic_DNA"/>
</dbReference>
<keyword evidence="3" id="KW-1185">Reference proteome</keyword>
<dbReference type="GO" id="GO:0051213">
    <property type="term" value="F:dioxygenase activity"/>
    <property type="evidence" value="ECO:0007669"/>
    <property type="project" value="UniProtKB-KW"/>
</dbReference>
<organism evidence="2 3">
    <name type="scientific">Paenibacillus baimaensis</name>
    <dbReference type="NCBI Taxonomy" id="2982185"/>
    <lineage>
        <taxon>Bacteria</taxon>
        <taxon>Bacillati</taxon>
        <taxon>Bacillota</taxon>
        <taxon>Bacilli</taxon>
        <taxon>Bacillales</taxon>
        <taxon>Paenibacillaceae</taxon>
        <taxon>Paenibacillus</taxon>
    </lineage>
</organism>
<feature type="domain" description="VOC" evidence="1">
    <location>
        <begin position="2"/>
        <end position="119"/>
    </location>
</feature>
<dbReference type="InterPro" id="IPR037523">
    <property type="entry name" value="VOC_core"/>
</dbReference>
<name>A0ABT2UMF9_9BACL</name>
<dbReference type="InterPro" id="IPR029068">
    <property type="entry name" value="Glyas_Bleomycin-R_OHBP_Dase"/>
</dbReference>
<dbReference type="SUPFAM" id="SSF54593">
    <property type="entry name" value="Glyoxalase/Bleomycin resistance protein/Dihydroxybiphenyl dioxygenase"/>
    <property type="match status" value="1"/>
</dbReference>
<protein>
    <submittedName>
        <fullName evidence="2">Ring-cleaving dioxygenase</fullName>
    </submittedName>
</protein>
<evidence type="ECO:0000313" key="3">
    <source>
        <dbReference type="Proteomes" id="UP001652445"/>
    </source>
</evidence>
<dbReference type="RefSeq" id="WP_262685936.1">
    <property type="nucleotide sequence ID" value="NZ_JAOQIO010000085.1"/>
</dbReference>
<reference evidence="2 3" key="1">
    <citation type="submission" date="2022-09" db="EMBL/GenBank/DDBJ databases">
        <authorList>
            <person name="Han X.L."/>
            <person name="Wang Q."/>
            <person name="Lu T."/>
        </authorList>
    </citation>
    <scope>NUCLEOTIDE SEQUENCE [LARGE SCALE GENOMIC DNA]</scope>
    <source>
        <strain evidence="2 3">WQ 127069</strain>
    </source>
</reference>
<gene>
    <name evidence="2" type="ORF">OB236_22280</name>
</gene>
<evidence type="ECO:0000259" key="1">
    <source>
        <dbReference type="PROSITE" id="PS51819"/>
    </source>
</evidence>
<dbReference type="PROSITE" id="PS51819">
    <property type="entry name" value="VOC"/>
    <property type="match status" value="1"/>
</dbReference>
<dbReference type="Gene3D" id="3.10.180.10">
    <property type="entry name" value="2,3-Dihydroxybiphenyl 1,2-Dioxygenase, domain 1"/>
    <property type="match status" value="1"/>
</dbReference>
<accession>A0ABT2UMF9</accession>
<dbReference type="Proteomes" id="UP001652445">
    <property type="component" value="Unassembled WGS sequence"/>
</dbReference>
<comment type="caution">
    <text evidence="2">The sequence shown here is derived from an EMBL/GenBank/DDBJ whole genome shotgun (WGS) entry which is preliminary data.</text>
</comment>
<proteinExistence type="predicted"/>